<dbReference type="AlphaFoldDB" id="A0A223S5N8"/>
<evidence type="ECO:0008006" key="4">
    <source>
        <dbReference type="Google" id="ProtNLM"/>
    </source>
</evidence>
<dbReference type="Proteomes" id="UP000215005">
    <property type="component" value="Chromosome"/>
</dbReference>
<evidence type="ECO:0000313" key="3">
    <source>
        <dbReference type="Proteomes" id="UP000215005"/>
    </source>
</evidence>
<evidence type="ECO:0000313" key="2">
    <source>
        <dbReference type="EMBL" id="ASU83441.1"/>
    </source>
</evidence>
<feature type="region of interest" description="Disordered" evidence="1">
    <location>
        <begin position="1"/>
        <end position="20"/>
    </location>
</feature>
<dbReference type="EMBL" id="CP022753">
    <property type="protein sequence ID" value="ASU83441.1"/>
    <property type="molecule type" value="Genomic_DNA"/>
</dbReference>
<accession>A0A223S5N8</accession>
<gene>
    <name evidence="2" type="ORF">CDO52_12195</name>
</gene>
<protein>
    <recommendedName>
        <fullName evidence="4">XRE family transcriptional regulator</fullName>
    </recommendedName>
</protein>
<keyword evidence="3" id="KW-1185">Reference proteome</keyword>
<reference evidence="2 3" key="1">
    <citation type="submission" date="2017-08" db="EMBL/GenBank/DDBJ databases">
        <title>The complete genome sequence of Nocardiopsis gilva YIM 90087.</title>
        <authorList>
            <person name="Yin M."/>
            <person name="Tang S."/>
        </authorList>
    </citation>
    <scope>NUCLEOTIDE SEQUENCE [LARGE SCALE GENOMIC DNA]</scope>
    <source>
        <strain evidence="2 3">YIM 90087</strain>
    </source>
</reference>
<dbReference type="KEGG" id="ngv:CDO52_12195"/>
<evidence type="ECO:0000256" key="1">
    <source>
        <dbReference type="SAM" id="MobiDB-lite"/>
    </source>
</evidence>
<proteinExistence type="predicted"/>
<sequence length="323" mass="36178">MEVTMASGTLRRRTDTGTGPVQVLLRTGPFHEALRAAIDDSGLTLGSLRNRLAQRGIRVSLTSLSYWQQGRSRPERPTSIRAVQAIEVILGLPRHSLVALLGPPRPRGRWATGRRSTPRGYEGFLEPADALAQTVESVIGPSDRKLRLFWQEDIAWVAADRAIRRVRSRLVVRALEDDADRHMMVYCGEPGADAADITPLAVENCRLGRVRRHRSSAVLAVELLFDRRLRTGETYLLEYAVNVGHSPRSHDYRRAFRYPAETYILGVRFDASALPVRCHRLVQAPEEPPSRAEEDLILSSAHSVHLAEHDIQPGVLGIGWEWD</sequence>
<organism evidence="2 3">
    <name type="scientific">Nocardiopsis gilva YIM 90087</name>
    <dbReference type="NCBI Taxonomy" id="1235441"/>
    <lineage>
        <taxon>Bacteria</taxon>
        <taxon>Bacillati</taxon>
        <taxon>Actinomycetota</taxon>
        <taxon>Actinomycetes</taxon>
        <taxon>Streptosporangiales</taxon>
        <taxon>Nocardiopsidaceae</taxon>
        <taxon>Nocardiopsis</taxon>
    </lineage>
</organism>
<name>A0A223S5N8_9ACTN</name>